<sequence>MAEYRVLLAGATGYIGGSILTGLLQSKNDAFRNLKISALVKGEDKADALKQLGVQPIVVPDYNNLETIREAARGNDIVINAGFGFNPAFGKALVEGLAERKKATGKDTYIIHTSGITNIADLPLSGRFTETRIFSDKDDIYAYEEGRESRVPYPQRTTELTIINTADALNVKAYVVFNPIIYGPGLGTFNKFSLQIPLLIRKSLAHKHAIVVGKGDGIWGHVHIEDLVDLYLLILEKVVVSKTTEIPANKRGIYCSEAGETTFLDISREIGKEGKALGVFETDEVRSLSLQEGAEAIGFNEAVVELAFASNARTKSDRTRELFGWKPKRTVEDFKKSIHEEFSALYQGK</sequence>
<accession>A0A8H6QLQ2</accession>
<protein>
    <recommendedName>
        <fullName evidence="1">NAD-dependent epimerase/dehydratase domain-containing protein</fullName>
    </recommendedName>
</protein>
<proteinExistence type="predicted"/>
<dbReference type="InterPro" id="IPR051783">
    <property type="entry name" value="NAD(P)-dependent_oxidoreduct"/>
</dbReference>
<evidence type="ECO:0000313" key="3">
    <source>
        <dbReference type="Proteomes" id="UP000641853"/>
    </source>
</evidence>
<dbReference type="GO" id="GO:0005737">
    <property type="term" value="C:cytoplasm"/>
    <property type="evidence" value="ECO:0007669"/>
    <property type="project" value="TreeGrafter"/>
</dbReference>
<comment type="caution">
    <text evidence="2">The sequence shown here is derived from an EMBL/GenBank/DDBJ whole genome shotgun (WGS) entry which is preliminary data.</text>
</comment>
<dbReference type="Gene3D" id="3.40.50.720">
    <property type="entry name" value="NAD(P)-binding Rossmann-like Domain"/>
    <property type="match status" value="2"/>
</dbReference>
<feature type="domain" description="NAD-dependent epimerase/dehydratase" evidence="1">
    <location>
        <begin position="156"/>
        <end position="239"/>
    </location>
</feature>
<dbReference type="AlphaFoldDB" id="A0A8H6QLQ2"/>
<dbReference type="GO" id="GO:0004029">
    <property type="term" value="F:aldehyde dehydrogenase (NAD+) activity"/>
    <property type="evidence" value="ECO:0007669"/>
    <property type="project" value="TreeGrafter"/>
</dbReference>
<dbReference type="Pfam" id="PF01370">
    <property type="entry name" value="Epimerase"/>
    <property type="match status" value="1"/>
</dbReference>
<organism evidence="2 3">
    <name type="scientific">Aspergillus felis</name>
    <dbReference type="NCBI Taxonomy" id="1287682"/>
    <lineage>
        <taxon>Eukaryota</taxon>
        <taxon>Fungi</taxon>
        <taxon>Dikarya</taxon>
        <taxon>Ascomycota</taxon>
        <taxon>Pezizomycotina</taxon>
        <taxon>Eurotiomycetes</taxon>
        <taxon>Eurotiomycetidae</taxon>
        <taxon>Eurotiales</taxon>
        <taxon>Aspergillaceae</taxon>
        <taxon>Aspergillus</taxon>
        <taxon>Aspergillus subgen. Fumigati</taxon>
    </lineage>
</organism>
<evidence type="ECO:0000259" key="1">
    <source>
        <dbReference type="Pfam" id="PF01370"/>
    </source>
</evidence>
<name>A0A8H6QLQ2_9EURO</name>
<dbReference type="SUPFAM" id="SSF51735">
    <property type="entry name" value="NAD(P)-binding Rossmann-fold domains"/>
    <property type="match status" value="1"/>
</dbReference>
<keyword evidence="3" id="KW-1185">Reference proteome</keyword>
<gene>
    <name evidence="2" type="ORF">CNMCM7691_008567</name>
</gene>
<evidence type="ECO:0000313" key="2">
    <source>
        <dbReference type="EMBL" id="KAF7175466.1"/>
    </source>
</evidence>
<dbReference type="PANTHER" id="PTHR48079">
    <property type="entry name" value="PROTEIN YEEZ"/>
    <property type="match status" value="1"/>
</dbReference>
<dbReference type="InterPro" id="IPR001509">
    <property type="entry name" value="Epimerase_deHydtase"/>
</dbReference>
<dbReference type="PANTHER" id="PTHR48079:SF6">
    <property type="entry name" value="NAD(P)-BINDING DOMAIN-CONTAINING PROTEIN-RELATED"/>
    <property type="match status" value="1"/>
</dbReference>
<reference evidence="2" key="1">
    <citation type="submission" date="2020-06" db="EMBL/GenBank/DDBJ databases">
        <title>Draft genome sequences of strains closely related to Aspergillus parafelis and Aspergillus hiratsukae.</title>
        <authorList>
            <person name="Dos Santos R.A.C."/>
            <person name="Rivero-Menendez O."/>
            <person name="Steenwyk J.L."/>
            <person name="Mead M.E."/>
            <person name="Goldman G.H."/>
            <person name="Alastruey-Izquierdo A."/>
            <person name="Rokas A."/>
        </authorList>
    </citation>
    <scope>NUCLEOTIDE SEQUENCE</scope>
    <source>
        <strain evidence="2">CNM-CM7691</strain>
    </source>
</reference>
<dbReference type="EMBL" id="JACBAG010001922">
    <property type="protein sequence ID" value="KAF7175466.1"/>
    <property type="molecule type" value="Genomic_DNA"/>
</dbReference>
<dbReference type="Proteomes" id="UP000641853">
    <property type="component" value="Unassembled WGS sequence"/>
</dbReference>
<dbReference type="Gene3D" id="3.90.25.10">
    <property type="entry name" value="UDP-galactose 4-epimerase, domain 1"/>
    <property type="match status" value="1"/>
</dbReference>
<dbReference type="InterPro" id="IPR036291">
    <property type="entry name" value="NAD(P)-bd_dom_sf"/>
</dbReference>